<organism evidence="9 10">
    <name type="scientific">Anaeramoeba ignava</name>
    <name type="common">Anaerobic marine amoeba</name>
    <dbReference type="NCBI Taxonomy" id="1746090"/>
    <lineage>
        <taxon>Eukaryota</taxon>
        <taxon>Metamonada</taxon>
        <taxon>Anaeramoebidae</taxon>
        <taxon>Anaeramoeba</taxon>
    </lineage>
</organism>
<dbReference type="EC" id="2.3.2.26" evidence="3"/>
<dbReference type="InterPro" id="IPR011989">
    <property type="entry name" value="ARM-like"/>
</dbReference>
<dbReference type="PROSITE" id="PS50237">
    <property type="entry name" value="HECT"/>
    <property type="match status" value="1"/>
</dbReference>
<dbReference type="Pfam" id="PF00632">
    <property type="entry name" value="HECT"/>
    <property type="match status" value="1"/>
</dbReference>
<evidence type="ECO:0000313" key="10">
    <source>
        <dbReference type="Proteomes" id="UP001149090"/>
    </source>
</evidence>
<feature type="domain" description="HECT" evidence="8">
    <location>
        <begin position="1183"/>
        <end position="1486"/>
    </location>
</feature>
<dbReference type="PANTHER" id="PTHR45670:SF1">
    <property type="entry name" value="E3 UBIQUITIN-PROTEIN LIGASE HECTD1"/>
    <property type="match status" value="1"/>
</dbReference>
<dbReference type="GO" id="GO:0043161">
    <property type="term" value="P:proteasome-mediated ubiquitin-dependent protein catabolic process"/>
    <property type="evidence" value="ECO:0007669"/>
    <property type="project" value="TreeGrafter"/>
</dbReference>
<dbReference type="InterPro" id="IPR000569">
    <property type="entry name" value="HECT_dom"/>
</dbReference>
<dbReference type="Gene3D" id="3.30.2410.10">
    <property type="entry name" value="Hect, E3 ligase catalytic domain"/>
    <property type="match status" value="1"/>
</dbReference>
<feature type="region of interest" description="Disordered" evidence="7">
    <location>
        <begin position="690"/>
        <end position="712"/>
    </location>
</feature>
<protein>
    <recommendedName>
        <fullName evidence="3">HECT-type E3 ubiquitin transferase</fullName>
        <ecNumber evidence="3">2.3.2.26</ecNumber>
    </recommendedName>
</protein>
<evidence type="ECO:0000256" key="3">
    <source>
        <dbReference type="ARBA" id="ARBA00012485"/>
    </source>
</evidence>
<evidence type="ECO:0000256" key="4">
    <source>
        <dbReference type="ARBA" id="ARBA00022679"/>
    </source>
</evidence>
<dbReference type="OrthoDB" id="271273at2759"/>
<evidence type="ECO:0000256" key="5">
    <source>
        <dbReference type="ARBA" id="ARBA00022786"/>
    </source>
</evidence>
<name>A0A9Q0LXM3_ANAIG</name>
<dbReference type="GO" id="GO:0000209">
    <property type="term" value="P:protein polyubiquitination"/>
    <property type="evidence" value="ECO:0007669"/>
    <property type="project" value="TreeGrafter"/>
</dbReference>
<keyword evidence="5 6" id="KW-0833">Ubl conjugation pathway</keyword>
<feature type="compositionally biased region" description="Polar residues" evidence="7">
    <location>
        <begin position="690"/>
        <end position="703"/>
    </location>
</feature>
<dbReference type="InterPro" id="IPR035983">
    <property type="entry name" value="Hect_E3_ubiquitin_ligase"/>
</dbReference>
<gene>
    <name evidence="9" type="ORF">M0811_13887</name>
</gene>
<sequence>MENLLQKLKNNDKNQRFNALEEINNQILLSPNLINETILQEIINELSKLINIQNEPNTSSLACQTILNLLESLQNSSYLIAQYITPILVSKLSSPNNIENQEMFIDIIEILTHDQNKQVLKQGGLNAVLNYADFFSIFGRQKALAAAANMTRAIPQNDFSLIPTSIPLLVQQFQCENPKVVNLACLSLFRIFNQFINDKNKISSLIHENLILQLVSLLIKHVVKGPRISKSTFSSIIRLLIDLCYIDTNTILFLYENGVIKFLQYLFSSKYGNFQIEGENIWKKISNMQIDHILSLCDILLPAFEENTFPISIIDSSYSHKFSQFIGYTHLHSYRSIDFKKHESIWKSHRYLVSLIAQAILPNLIRIQNEIIITPTKLKCLLIILKMIHFMKADDLLNILSNNLKETSLMISILIWTKLDPFKNWIFSKIFINKIAKKKIEQNPEVSQIVSNIKKSIEEILDPKLEMQALSQISQLFMDEKIPLTSYHIQKTQLISTLVKYLSIFSDKTGKVNSNINIFETKMDNISLSFDHLQTKISKFTQFLFENLIVDKSQNKVVTPVEILVQKLHQLLSRFDTLLVKIYPTSTIDIISKNLKLKFQKKTEDLTLLDFPIEESFVNCLITTKEIEKMIFDQVQIPDDPFFNLPKSNQNTNQNTKSIFKSARNIRNSQTKQISTKLSQKRSMRVVTNSKTDLFGNKPNQESKNPKQKIKRHLSKIKYEKSKVEKKEKKQHEPSLHSKLHPLRLIYLGKTFDTSKSLIEQIFSISKEKNQPQTVTTIWNTKHVIYYERFVDSNDMKIDSNDMKIDSNNMEIDSNNMKIEFEEYSDSFMGFEILNLKKNSNQPKNPISSNQKEKSKIEIGIEKSILSFKLSSENQIKLDDPKNGFSKRKNMVSILNLMQILYSINEYFQENQNENKNENKNENQEIIQETKKTPQFKTLNPNLFISPRLNAKIKMFLEDPFVILTRTIPDWCETLIKLGYIFLFSFETRFNFFKLIYLDPLRSFHNFQAESEHHVEHFRNFELPRIPRQQKEVLRTQILKDAMNIMDSYEFLHGKSILEIQYFGEVGVGTGPSQEFFYLVSRELRKSSLNLWCDYSLPKTKENLKSKNEIKIKENLKSKNEIKIKENLKSKDEIKIIENLKSIDEIKIKENLKSIDEIKIIENLKSIDEIKIIENLKSIDEAYVHSPNGLFPKPLNKNTPNQNIFKMFEFMGKFVAKAIIDDRLLEFPISHPFFQAILGYPLTLTDLEKLEPELTHTLIDFSNICKEYQRTKDKSLKYKGAKIEDLYLWFILPGNDEMELKPNGKNIQVNLENLEEYLNLVLDFKLKKGIQKQVECFIAGFNEILPIESLKIFTYEEFDLILNGCLETWTIESLKQSIKCEHGYTIESEVVSFFLEFLVELSPKDQRKFIQFVTGSSGLPVGGIAKLSPQLVVVERVVSPYHPDSFLPTVMTCANYLKIPRYSSKKILVEKFFTAIYEGQGSFHLS</sequence>
<evidence type="ECO:0000313" key="9">
    <source>
        <dbReference type="EMBL" id="KAJ5080635.1"/>
    </source>
</evidence>
<dbReference type="SUPFAM" id="SSF56204">
    <property type="entry name" value="Hect, E3 ligase catalytic domain"/>
    <property type="match status" value="1"/>
</dbReference>
<reference evidence="9" key="1">
    <citation type="submission" date="2022-10" db="EMBL/GenBank/DDBJ databases">
        <title>Novel sulphate-reducing endosymbionts in the free-living metamonad Anaeramoeba.</title>
        <authorList>
            <person name="Jerlstrom-Hultqvist J."/>
            <person name="Cepicka I."/>
            <person name="Gallot-Lavallee L."/>
            <person name="Salas-Leiva D."/>
            <person name="Curtis B.A."/>
            <person name="Zahonova K."/>
            <person name="Pipaliya S."/>
            <person name="Dacks J."/>
            <person name="Roger A.J."/>
        </authorList>
    </citation>
    <scope>NUCLEOTIDE SEQUENCE</scope>
    <source>
        <strain evidence="9">BMAN</strain>
    </source>
</reference>
<dbReference type="PANTHER" id="PTHR45670">
    <property type="entry name" value="E3 UBIQUITIN-PROTEIN LIGASE TRIP12"/>
    <property type="match status" value="1"/>
</dbReference>
<evidence type="ECO:0000256" key="1">
    <source>
        <dbReference type="ARBA" id="ARBA00000885"/>
    </source>
</evidence>
<dbReference type="InterPro" id="IPR045322">
    <property type="entry name" value="HECTD1/TRIP12-like"/>
</dbReference>
<evidence type="ECO:0000256" key="6">
    <source>
        <dbReference type="PROSITE-ProRule" id="PRU00104"/>
    </source>
</evidence>
<dbReference type="Gene3D" id="3.90.1750.10">
    <property type="entry name" value="Hect, E3 ligase catalytic domains"/>
    <property type="match status" value="1"/>
</dbReference>
<keyword evidence="4" id="KW-0808">Transferase</keyword>
<proteinExistence type="inferred from homology"/>
<comment type="similarity">
    <text evidence="2">Belongs to the UPL family. K-HECT subfamily.</text>
</comment>
<comment type="caution">
    <text evidence="9">The sequence shown here is derived from an EMBL/GenBank/DDBJ whole genome shotgun (WGS) entry which is preliminary data.</text>
</comment>
<evidence type="ECO:0000259" key="8">
    <source>
        <dbReference type="PROSITE" id="PS50237"/>
    </source>
</evidence>
<dbReference type="EMBL" id="JAPDFW010000005">
    <property type="protein sequence ID" value="KAJ5080635.1"/>
    <property type="molecule type" value="Genomic_DNA"/>
</dbReference>
<keyword evidence="10" id="KW-1185">Reference proteome</keyword>
<dbReference type="InterPro" id="IPR016024">
    <property type="entry name" value="ARM-type_fold"/>
</dbReference>
<accession>A0A9Q0LXM3</accession>
<dbReference type="SMART" id="SM00119">
    <property type="entry name" value="HECTc"/>
    <property type="match status" value="1"/>
</dbReference>
<dbReference type="Proteomes" id="UP001149090">
    <property type="component" value="Unassembled WGS sequence"/>
</dbReference>
<dbReference type="Gene3D" id="1.25.10.10">
    <property type="entry name" value="Leucine-rich Repeat Variant"/>
    <property type="match status" value="1"/>
</dbReference>
<evidence type="ECO:0000256" key="2">
    <source>
        <dbReference type="ARBA" id="ARBA00006331"/>
    </source>
</evidence>
<feature type="active site" description="Glycyl thioester intermediate" evidence="6">
    <location>
        <position position="1453"/>
    </location>
</feature>
<comment type="catalytic activity">
    <reaction evidence="1">
        <text>S-ubiquitinyl-[E2 ubiquitin-conjugating enzyme]-L-cysteine + [acceptor protein]-L-lysine = [E2 ubiquitin-conjugating enzyme]-L-cysteine + N(6)-ubiquitinyl-[acceptor protein]-L-lysine.</text>
        <dbReference type="EC" id="2.3.2.26"/>
    </reaction>
</comment>
<dbReference type="GO" id="GO:0061630">
    <property type="term" value="F:ubiquitin protein ligase activity"/>
    <property type="evidence" value="ECO:0007669"/>
    <property type="project" value="UniProtKB-EC"/>
</dbReference>
<dbReference type="SUPFAM" id="SSF48371">
    <property type="entry name" value="ARM repeat"/>
    <property type="match status" value="1"/>
</dbReference>
<evidence type="ECO:0000256" key="7">
    <source>
        <dbReference type="SAM" id="MobiDB-lite"/>
    </source>
</evidence>